<comment type="caution">
    <text evidence="5">The sequence shown here is derived from an EMBL/GenBank/DDBJ whole genome shotgun (WGS) entry which is preliminary data.</text>
</comment>
<dbReference type="PRINTS" id="PR00032">
    <property type="entry name" value="HTHARAC"/>
</dbReference>
<dbReference type="SUPFAM" id="SSF46689">
    <property type="entry name" value="Homeodomain-like"/>
    <property type="match status" value="1"/>
</dbReference>
<dbReference type="InterPro" id="IPR018062">
    <property type="entry name" value="HTH_AraC-typ_CS"/>
</dbReference>
<feature type="domain" description="HTH araC/xylS-type" evidence="4">
    <location>
        <begin position="178"/>
        <end position="275"/>
    </location>
</feature>
<keyword evidence="3" id="KW-0804">Transcription</keyword>
<proteinExistence type="predicted"/>
<dbReference type="Pfam" id="PF10114">
    <property type="entry name" value="PocR"/>
    <property type="match status" value="1"/>
</dbReference>
<reference evidence="5" key="1">
    <citation type="journal article" date="2021" name="PeerJ">
        <title>Extensive microbial diversity within the chicken gut microbiome revealed by metagenomics and culture.</title>
        <authorList>
            <person name="Gilroy R."/>
            <person name="Ravi A."/>
            <person name="Getino M."/>
            <person name="Pursley I."/>
            <person name="Horton D.L."/>
            <person name="Alikhan N.F."/>
            <person name="Baker D."/>
            <person name="Gharbi K."/>
            <person name="Hall N."/>
            <person name="Watson M."/>
            <person name="Adriaenssens E.M."/>
            <person name="Foster-Nyarko E."/>
            <person name="Jarju S."/>
            <person name="Secka A."/>
            <person name="Antonio M."/>
            <person name="Oren A."/>
            <person name="Chaudhuri R.R."/>
            <person name="La Ragione R."/>
            <person name="Hildebrand F."/>
            <person name="Pallen M.J."/>
        </authorList>
    </citation>
    <scope>NUCLEOTIDE SEQUENCE</scope>
    <source>
        <strain evidence="5">1345</strain>
    </source>
</reference>
<gene>
    <name evidence="5" type="ORF">H9729_06380</name>
</gene>
<dbReference type="InterPro" id="IPR018771">
    <property type="entry name" value="PocR_dom"/>
</dbReference>
<evidence type="ECO:0000256" key="2">
    <source>
        <dbReference type="ARBA" id="ARBA00023125"/>
    </source>
</evidence>
<organism evidence="5 6">
    <name type="scientific">Candidatus Borkfalkia excrementigallinarum</name>
    <dbReference type="NCBI Taxonomy" id="2838506"/>
    <lineage>
        <taxon>Bacteria</taxon>
        <taxon>Bacillati</taxon>
        <taxon>Bacillota</taxon>
        <taxon>Clostridia</taxon>
        <taxon>Christensenellales</taxon>
        <taxon>Christensenellaceae</taxon>
        <taxon>Candidatus Borkfalkia</taxon>
    </lineage>
</organism>
<dbReference type="GO" id="GO:0043565">
    <property type="term" value="F:sequence-specific DNA binding"/>
    <property type="evidence" value="ECO:0007669"/>
    <property type="project" value="InterPro"/>
</dbReference>
<dbReference type="Gene3D" id="1.10.10.60">
    <property type="entry name" value="Homeodomain-like"/>
    <property type="match status" value="1"/>
</dbReference>
<dbReference type="PROSITE" id="PS00041">
    <property type="entry name" value="HTH_ARAC_FAMILY_1"/>
    <property type="match status" value="1"/>
</dbReference>
<evidence type="ECO:0000313" key="6">
    <source>
        <dbReference type="Proteomes" id="UP000886750"/>
    </source>
</evidence>
<evidence type="ECO:0000313" key="5">
    <source>
        <dbReference type="EMBL" id="HIY97299.1"/>
    </source>
</evidence>
<dbReference type="InterPro" id="IPR020449">
    <property type="entry name" value="Tscrpt_reg_AraC-type_HTH"/>
</dbReference>
<protein>
    <submittedName>
        <fullName evidence="5">PocR ligand-binding domain-containing protein</fullName>
    </submittedName>
</protein>
<dbReference type="InterPro" id="IPR018060">
    <property type="entry name" value="HTH_AraC"/>
</dbReference>
<evidence type="ECO:0000256" key="3">
    <source>
        <dbReference type="ARBA" id="ARBA00023163"/>
    </source>
</evidence>
<evidence type="ECO:0000256" key="1">
    <source>
        <dbReference type="ARBA" id="ARBA00023015"/>
    </source>
</evidence>
<sequence length="276" mass="30831">MIGWFDVENLDKLLKDFYTAVGIRISVFDENFNLVTEYPKEAPLFCSLVRESEAGREGCRACDEAACRRAKKLREPHLYRCHAGLQEAITPIVSEGGIVGYAILAHIMPEENYAQAVNEACALAAKYGADAKACFDAVTQIRPRSEKQIRACVHLLDAVATYVYSKNLAAWKKEDISRQIDLYMRQNLDKDLGSDALCRKFLVSRTKLYQIAAKSFGMGISQYAAHLRIEEAKRLLLSGASIAETAEKTGFSDYNYFCKAFKRAVGRSPAKFRAGV</sequence>
<dbReference type="AlphaFoldDB" id="A0A9D2A0G8"/>
<dbReference type="PANTHER" id="PTHR43280">
    <property type="entry name" value="ARAC-FAMILY TRANSCRIPTIONAL REGULATOR"/>
    <property type="match status" value="1"/>
</dbReference>
<dbReference type="SMART" id="SM00342">
    <property type="entry name" value="HTH_ARAC"/>
    <property type="match status" value="1"/>
</dbReference>
<name>A0A9D2A0G8_9FIRM</name>
<dbReference type="Pfam" id="PF12833">
    <property type="entry name" value="HTH_18"/>
    <property type="match status" value="1"/>
</dbReference>
<keyword evidence="2" id="KW-0238">DNA-binding</keyword>
<dbReference type="PANTHER" id="PTHR43280:SF2">
    <property type="entry name" value="HTH-TYPE TRANSCRIPTIONAL REGULATOR EXSA"/>
    <property type="match status" value="1"/>
</dbReference>
<dbReference type="PROSITE" id="PS01124">
    <property type="entry name" value="HTH_ARAC_FAMILY_2"/>
    <property type="match status" value="1"/>
</dbReference>
<dbReference type="Proteomes" id="UP000886750">
    <property type="component" value="Unassembled WGS sequence"/>
</dbReference>
<dbReference type="GO" id="GO:0003700">
    <property type="term" value="F:DNA-binding transcription factor activity"/>
    <property type="evidence" value="ECO:0007669"/>
    <property type="project" value="InterPro"/>
</dbReference>
<reference evidence="5" key="2">
    <citation type="submission" date="2021-04" db="EMBL/GenBank/DDBJ databases">
        <authorList>
            <person name="Gilroy R."/>
        </authorList>
    </citation>
    <scope>NUCLEOTIDE SEQUENCE</scope>
    <source>
        <strain evidence="5">1345</strain>
    </source>
</reference>
<evidence type="ECO:0000259" key="4">
    <source>
        <dbReference type="PROSITE" id="PS01124"/>
    </source>
</evidence>
<dbReference type="EMBL" id="DXCQ01000058">
    <property type="protein sequence ID" value="HIY97299.1"/>
    <property type="molecule type" value="Genomic_DNA"/>
</dbReference>
<dbReference type="InterPro" id="IPR009057">
    <property type="entry name" value="Homeodomain-like_sf"/>
</dbReference>
<accession>A0A9D2A0G8</accession>
<keyword evidence="1" id="KW-0805">Transcription regulation</keyword>